<proteinExistence type="predicted"/>
<keyword evidence="2" id="KW-1185">Reference proteome</keyword>
<gene>
    <name evidence="1" type="ORF">NYPRO_LOCUS26130</name>
</gene>
<protein>
    <submittedName>
        <fullName evidence="1">(raccoon dog) hypothetical protein</fullName>
    </submittedName>
</protein>
<dbReference type="AlphaFoldDB" id="A0A811ZY54"/>
<accession>A0A811ZY54</accession>
<evidence type="ECO:0000313" key="1">
    <source>
        <dbReference type="EMBL" id="CAD7693338.1"/>
    </source>
</evidence>
<reference evidence="1" key="1">
    <citation type="submission" date="2020-12" db="EMBL/GenBank/DDBJ databases">
        <authorList>
            <consortium name="Molecular Ecology Group"/>
        </authorList>
    </citation>
    <scope>NUCLEOTIDE SEQUENCE</scope>
    <source>
        <strain evidence="1">TBG_1078</strain>
    </source>
</reference>
<dbReference type="Proteomes" id="UP000645828">
    <property type="component" value="Unassembled WGS sequence"/>
</dbReference>
<comment type="caution">
    <text evidence="1">The sequence shown here is derived from an EMBL/GenBank/DDBJ whole genome shotgun (WGS) entry which is preliminary data.</text>
</comment>
<organism evidence="1 2">
    <name type="scientific">Nyctereutes procyonoides</name>
    <name type="common">Raccoon dog</name>
    <name type="synonym">Canis procyonoides</name>
    <dbReference type="NCBI Taxonomy" id="34880"/>
    <lineage>
        <taxon>Eukaryota</taxon>
        <taxon>Metazoa</taxon>
        <taxon>Chordata</taxon>
        <taxon>Craniata</taxon>
        <taxon>Vertebrata</taxon>
        <taxon>Euteleostomi</taxon>
        <taxon>Mammalia</taxon>
        <taxon>Eutheria</taxon>
        <taxon>Laurasiatheria</taxon>
        <taxon>Carnivora</taxon>
        <taxon>Caniformia</taxon>
        <taxon>Canidae</taxon>
        <taxon>Nyctereutes</taxon>
    </lineage>
</organism>
<name>A0A811ZY54_NYCPR</name>
<sequence>MDSIRNSGKQRKKISLVLEDLLKKRKAYQTLKAIQTKFLSDSWKQQHDSALLRQLERSETSCINGMSLLVQRTTARLSVWELILKHGQGKIKNKIILLTDNTVIEKHLEKYGKRVGLLKEVGLLGYGGECTNQLIWLLN</sequence>
<dbReference type="EMBL" id="CAJHUB010000780">
    <property type="protein sequence ID" value="CAD7693338.1"/>
    <property type="molecule type" value="Genomic_DNA"/>
</dbReference>
<evidence type="ECO:0000313" key="2">
    <source>
        <dbReference type="Proteomes" id="UP000645828"/>
    </source>
</evidence>